<dbReference type="AlphaFoldDB" id="A0A3D8QHW0"/>
<name>A0A3D8QHW0_9HELO</name>
<dbReference type="Proteomes" id="UP000256328">
    <property type="component" value="Unassembled WGS sequence"/>
</dbReference>
<feature type="transmembrane region" description="Helical" evidence="1">
    <location>
        <begin position="80"/>
        <end position="101"/>
    </location>
</feature>
<evidence type="ECO:0000313" key="2">
    <source>
        <dbReference type="EMBL" id="RDW61301.1"/>
    </source>
</evidence>
<organism evidence="2 3">
    <name type="scientific">Coleophoma crateriformis</name>
    <dbReference type="NCBI Taxonomy" id="565419"/>
    <lineage>
        <taxon>Eukaryota</taxon>
        <taxon>Fungi</taxon>
        <taxon>Dikarya</taxon>
        <taxon>Ascomycota</taxon>
        <taxon>Pezizomycotina</taxon>
        <taxon>Leotiomycetes</taxon>
        <taxon>Helotiales</taxon>
        <taxon>Dermateaceae</taxon>
        <taxon>Coleophoma</taxon>
    </lineage>
</organism>
<feature type="transmembrane region" description="Helical" evidence="1">
    <location>
        <begin position="107"/>
        <end position="127"/>
    </location>
</feature>
<feature type="transmembrane region" description="Helical" evidence="1">
    <location>
        <begin position="12"/>
        <end position="35"/>
    </location>
</feature>
<dbReference type="EMBL" id="PDLN01000018">
    <property type="protein sequence ID" value="RDW61301.1"/>
    <property type="molecule type" value="Genomic_DNA"/>
</dbReference>
<keyword evidence="1" id="KW-0472">Membrane</keyword>
<accession>A0A3D8QHW0</accession>
<gene>
    <name evidence="2" type="ORF">BP5796_11193</name>
</gene>
<dbReference type="OrthoDB" id="6730379at2759"/>
<keyword evidence="3" id="KW-1185">Reference proteome</keyword>
<feature type="transmembrane region" description="Helical" evidence="1">
    <location>
        <begin position="47"/>
        <end position="68"/>
    </location>
</feature>
<evidence type="ECO:0000313" key="3">
    <source>
        <dbReference type="Proteomes" id="UP000256328"/>
    </source>
</evidence>
<keyword evidence="1" id="KW-1133">Transmembrane helix</keyword>
<dbReference type="SUPFAM" id="SSF103473">
    <property type="entry name" value="MFS general substrate transporter"/>
    <property type="match status" value="1"/>
</dbReference>
<comment type="caution">
    <text evidence="2">The sequence shown here is derived from an EMBL/GenBank/DDBJ whole genome shotgun (WGS) entry which is preliminary data.</text>
</comment>
<reference evidence="2 3" key="1">
    <citation type="journal article" date="2018" name="IMA Fungus">
        <title>IMA Genome-F 9: Draft genome sequence of Annulohypoxylon stygium, Aspergillus mulundensis, Berkeleyomyces basicola (syn. Thielaviopsis basicola), Ceratocystis smalleyi, two Cercospora beticola strains, Coleophoma cylindrospora, Fusarium fracticaudum, Phialophora cf. hyalina, and Morchella septimelata.</title>
        <authorList>
            <person name="Wingfield B.D."/>
            <person name="Bills G.F."/>
            <person name="Dong Y."/>
            <person name="Huang W."/>
            <person name="Nel W.J."/>
            <person name="Swalarsk-Parry B.S."/>
            <person name="Vaghefi N."/>
            <person name="Wilken P.M."/>
            <person name="An Z."/>
            <person name="de Beer Z.W."/>
            <person name="De Vos L."/>
            <person name="Chen L."/>
            <person name="Duong T.A."/>
            <person name="Gao Y."/>
            <person name="Hammerbacher A."/>
            <person name="Kikkert J.R."/>
            <person name="Li Y."/>
            <person name="Li H."/>
            <person name="Li K."/>
            <person name="Li Q."/>
            <person name="Liu X."/>
            <person name="Ma X."/>
            <person name="Naidoo K."/>
            <person name="Pethybridge S.J."/>
            <person name="Sun J."/>
            <person name="Steenkamp E.T."/>
            <person name="van der Nest M.A."/>
            <person name="van Wyk S."/>
            <person name="Wingfield M.J."/>
            <person name="Xiong C."/>
            <person name="Yue Q."/>
            <person name="Zhang X."/>
        </authorList>
    </citation>
    <scope>NUCLEOTIDE SEQUENCE [LARGE SCALE GENOMIC DNA]</scope>
    <source>
        <strain evidence="2 3">BP5796</strain>
    </source>
</reference>
<dbReference type="InterPro" id="IPR036259">
    <property type="entry name" value="MFS_trans_sf"/>
</dbReference>
<protein>
    <submittedName>
        <fullName evidence="2">Uncharacterized protein</fullName>
    </submittedName>
</protein>
<sequence length="131" mass="14046">MSPVQAFRAENLFLIVRLCNALVGMDVVFFLPAKLQVAKFLSKEEKGLILAHLSLPGGAITTYSATLIRDFGYNSKQSALLNLPNGVVSILSTMFAMYAVGKGYARWAAVFALVISIVIGGGLMSSLDTKD</sequence>
<keyword evidence="1" id="KW-0812">Transmembrane</keyword>
<proteinExistence type="predicted"/>
<evidence type="ECO:0000256" key="1">
    <source>
        <dbReference type="SAM" id="Phobius"/>
    </source>
</evidence>